<protein>
    <recommendedName>
        <fullName evidence="5">dUTPase-like domain-containing protein</fullName>
    </recommendedName>
</protein>
<dbReference type="Ensembl" id="ENSTMTT00000001381.1">
    <property type="protein sequence ID" value="ENSTMTP00000001341.1"/>
    <property type="gene ID" value="ENSTMTG00000001085.1"/>
</dbReference>
<accession>A0A674HWC5</accession>
<evidence type="ECO:0000259" key="5">
    <source>
        <dbReference type="Pfam" id="PF00692"/>
    </source>
</evidence>
<evidence type="ECO:0000256" key="1">
    <source>
        <dbReference type="ARBA" id="ARBA00022670"/>
    </source>
</evidence>
<reference evidence="6" key="1">
    <citation type="submission" date="2025-08" db="UniProtKB">
        <authorList>
            <consortium name="Ensembl"/>
        </authorList>
    </citation>
    <scope>IDENTIFICATION</scope>
</reference>
<dbReference type="CDD" id="cd07557">
    <property type="entry name" value="trimeric_dUTPase"/>
    <property type="match status" value="1"/>
</dbReference>
<keyword evidence="2" id="KW-0064">Aspartyl protease</keyword>
<dbReference type="InterPro" id="IPR051592">
    <property type="entry name" value="HERV-K_Pro_peptidase_A2"/>
</dbReference>
<dbReference type="Gene3D" id="2.70.40.10">
    <property type="match status" value="1"/>
</dbReference>
<reference evidence="6" key="2">
    <citation type="submission" date="2025-09" db="UniProtKB">
        <authorList>
            <consortium name="Ensembl"/>
        </authorList>
    </citation>
    <scope>IDENTIFICATION</scope>
</reference>
<dbReference type="GO" id="GO:0006508">
    <property type="term" value="P:proteolysis"/>
    <property type="evidence" value="ECO:0007669"/>
    <property type="project" value="UniProtKB-KW"/>
</dbReference>
<dbReference type="InterPro" id="IPR036157">
    <property type="entry name" value="dUTPase-like_sf"/>
</dbReference>
<dbReference type="InParanoid" id="A0A674HWC5"/>
<evidence type="ECO:0000313" key="6">
    <source>
        <dbReference type="Ensembl" id="ENSTMTP00000001341.1"/>
    </source>
</evidence>
<feature type="region of interest" description="Disordered" evidence="4">
    <location>
        <begin position="1"/>
        <end position="112"/>
    </location>
</feature>
<sequence length="231" mass="24707">MARGSFRASPSRRRARPRQHIPLSASVSVGRFAGSPLRASPLSPSRLLGKVPPNRSTSLLTASKRQSKAQAFSARVPGPGGRGVQKQTPSRPKAPHTVPRPKAAPLSVHDAPAATRGSAGIDLVNQKNMDITLPGEVLLMPSQIQGPLPEGTVGLVLPRSSASKQGLFVVPGVVDSDYGGIIHVQLWSHLPKQLCQGDAWAQLILVFKRLFFLPFPCTLRTGHVLPLPFRS</sequence>
<dbReference type="PANTHER" id="PTHR19422">
    <property type="entry name" value="GAG RETROVIRAL POLYPROTEIN"/>
    <property type="match status" value="1"/>
</dbReference>
<evidence type="ECO:0000313" key="7">
    <source>
        <dbReference type="Proteomes" id="UP000472274"/>
    </source>
</evidence>
<dbReference type="InterPro" id="IPR029054">
    <property type="entry name" value="dUTPase-like"/>
</dbReference>
<keyword evidence="1" id="KW-0645">Protease</keyword>
<feature type="domain" description="dUTPase-like" evidence="5">
    <location>
        <begin position="109"/>
        <end position="206"/>
    </location>
</feature>
<dbReference type="PANTHER" id="PTHR19422:SF123">
    <property type="entry name" value="RT1 CLASS I, LOCUS CE15"/>
    <property type="match status" value="1"/>
</dbReference>
<proteinExistence type="predicted"/>
<dbReference type="Pfam" id="PF00692">
    <property type="entry name" value="dUTPase"/>
    <property type="match status" value="1"/>
</dbReference>
<organism evidence="6 7">
    <name type="scientific">Terrapene triunguis</name>
    <name type="common">Three-toed box turtle</name>
    <dbReference type="NCBI Taxonomy" id="2587831"/>
    <lineage>
        <taxon>Eukaryota</taxon>
        <taxon>Metazoa</taxon>
        <taxon>Chordata</taxon>
        <taxon>Craniata</taxon>
        <taxon>Vertebrata</taxon>
        <taxon>Euteleostomi</taxon>
        <taxon>Archelosauria</taxon>
        <taxon>Testudinata</taxon>
        <taxon>Testudines</taxon>
        <taxon>Cryptodira</taxon>
        <taxon>Durocryptodira</taxon>
        <taxon>Testudinoidea</taxon>
        <taxon>Emydidae</taxon>
        <taxon>Terrapene</taxon>
    </lineage>
</organism>
<feature type="compositionally biased region" description="Low complexity" evidence="4">
    <location>
        <begin position="33"/>
        <end position="49"/>
    </location>
</feature>
<dbReference type="GeneTree" id="ENSGT00990000204322"/>
<name>A0A674HWC5_9SAUR</name>
<feature type="compositionally biased region" description="Basic residues" evidence="4">
    <location>
        <begin position="10"/>
        <end position="19"/>
    </location>
</feature>
<evidence type="ECO:0000256" key="3">
    <source>
        <dbReference type="ARBA" id="ARBA00022801"/>
    </source>
</evidence>
<keyword evidence="3" id="KW-0378">Hydrolase</keyword>
<dbReference type="InterPro" id="IPR033704">
    <property type="entry name" value="dUTPase_trimeric"/>
</dbReference>
<dbReference type="SUPFAM" id="SSF51283">
    <property type="entry name" value="dUTPase-like"/>
    <property type="match status" value="1"/>
</dbReference>
<feature type="compositionally biased region" description="Polar residues" evidence="4">
    <location>
        <begin position="54"/>
        <end position="70"/>
    </location>
</feature>
<evidence type="ECO:0000256" key="2">
    <source>
        <dbReference type="ARBA" id="ARBA00022750"/>
    </source>
</evidence>
<dbReference type="Proteomes" id="UP000472274">
    <property type="component" value="Unplaced"/>
</dbReference>
<dbReference type="GO" id="GO:0004190">
    <property type="term" value="F:aspartic-type endopeptidase activity"/>
    <property type="evidence" value="ECO:0007669"/>
    <property type="project" value="UniProtKB-KW"/>
</dbReference>
<keyword evidence="7" id="KW-1185">Reference proteome</keyword>
<evidence type="ECO:0000256" key="4">
    <source>
        <dbReference type="SAM" id="MobiDB-lite"/>
    </source>
</evidence>
<dbReference type="AlphaFoldDB" id="A0A674HWC5"/>